<name>A0A494XS63_9BURK</name>
<dbReference type="SUPFAM" id="SSF46689">
    <property type="entry name" value="Homeodomain-like"/>
    <property type="match status" value="2"/>
</dbReference>
<dbReference type="RefSeq" id="WP_121088106.1">
    <property type="nucleotide sequence ID" value="NZ_RBZU01000007.1"/>
</dbReference>
<comment type="caution">
    <text evidence="5">The sequence shown here is derived from an EMBL/GenBank/DDBJ whole genome shotgun (WGS) entry which is preliminary data.</text>
</comment>
<proteinExistence type="predicted"/>
<dbReference type="GO" id="GO:0003700">
    <property type="term" value="F:DNA-binding transcription factor activity"/>
    <property type="evidence" value="ECO:0007669"/>
    <property type="project" value="InterPro"/>
</dbReference>
<dbReference type="EMBL" id="RBZU01000007">
    <property type="protein sequence ID" value="RKP53477.1"/>
    <property type="molecule type" value="Genomic_DNA"/>
</dbReference>
<dbReference type="AlphaFoldDB" id="A0A494XS63"/>
<keyword evidence="6" id="KW-1185">Reference proteome</keyword>
<evidence type="ECO:0000256" key="2">
    <source>
        <dbReference type="ARBA" id="ARBA00023125"/>
    </source>
</evidence>
<evidence type="ECO:0000256" key="3">
    <source>
        <dbReference type="ARBA" id="ARBA00023163"/>
    </source>
</evidence>
<evidence type="ECO:0000313" key="5">
    <source>
        <dbReference type="EMBL" id="RKP53477.1"/>
    </source>
</evidence>
<dbReference type="PANTHER" id="PTHR43280:SF27">
    <property type="entry name" value="TRANSCRIPTIONAL REGULATOR MTLR"/>
    <property type="match status" value="1"/>
</dbReference>
<keyword evidence="3" id="KW-0804">Transcription</keyword>
<organism evidence="5 6">
    <name type="scientific">Pararobbsia silviterrae</name>
    <dbReference type="NCBI Taxonomy" id="1792498"/>
    <lineage>
        <taxon>Bacteria</taxon>
        <taxon>Pseudomonadati</taxon>
        <taxon>Pseudomonadota</taxon>
        <taxon>Betaproteobacteria</taxon>
        <taxon>Burkholderiales</taxon>
        <taxon>Burkholderiaceae</taxon>
        <taxon>Pararobbsia</taxon>
    </lineage>
</organism>
<dbReference type="InterPro" id="IPR014710">
    <property type="entry name" value="RmlC-like_jellyroll"/>
</dbReference>
<dbReference type="Gene3D" id="1.10.10.60">
    <property type="entry name" value="Homeodomain-like"/>
    <property type="match status" value="2"/>
</dbReference>
<dbReference type="SMART" id="SM00342">
    <property type="entry name" value="HTH_ARAC"/>
    <property type="match status" value="1"/>
</dbReference>
<dbReference type="Pfam" id="PF12833">
    <property type="entry name" value="HTH_18"/>
    <property type="match status" value="1"/>
</dbReference>
<evidence type="ECO:0000313" key="6">
    <source>
        <dbReference type="Proteomes" id="UP000270342"/>
    </source>
</evidence>
<evidence type="ECO:0000259" key="4">
    <source>
        <dbReference type="PROSITE" id="PS01124"/>
    </source>
</evidence>
<accession>A0A494XS63</accession>
<dbReference type="PANTHER" id="PTHR43280">
    <property type="entry name" value="ARAC-FAMILY TRANSCRIPTIONAL REGULATOR"/>
    <property type="match status" value="1"/>
</dbReference>
<evidence type="ECO:0000256" key="1">
    <source>
        <dbReference type="ARBA" id="ARBA00023015"/>
    </source>
</evidence>
<dbReference type="CDD" id="cd06976">
    <property type="entry name" value="cupin_MtlR-like_N"/>
    <property type="match status" value="1"/>
</dbReference>
<dbReference type="InterPro" id="IPR018062">
    <property type="entry name" value="HTH_AraC-typ_CS"/>
</dbReference>
<dbReference type="InterPro" id="IPR009057">
    <property type="entry name" value="Homeodomain-like_sf"/>
</dbReference>
<gene>
    <name evidence="5" type="ORF">D7S86_17405</name>
</gene>
<reference evidence="5 6" key="1">
    <citation type="submission" date="2018-10" db="EMBL/GenBank/DDBJ databases">
        <title>Robbsia sp. DHC34, isolated from soil.</title>
        <authorList>
            <person name="Gao Z.-H."/>
            <person name="Qiu L.-H."/>
        </authorList>
    </citation>
    <scope>NUCLEOTIDE SEQUENCE [LARGE SCALE GENOMIC DNA]</scope>
    <source>
        <strain evidence="5 6">DHC34</strain>
    </source>
</reference>
<keyword evidence="2" id="KW-0238">DNA-binding</keyword>
<dbReference type="Proteomes" id="UP000270342">
    <property type="component" value="Unassembled WGS sequence"/>
</dbReference>
<protein>
    <submittedName>
        <fullName evidence="5">AraC family transcriptional regulator</fullName>
    </submittedName>
</protein>
<dbReference type="OrthoDB" id="9816011at2"/>
<sequence length="340" mass="37361">MNPDLELVQTRKDESFRAWMHDYPHTVAKWHFHPEYEVHVIRASTGKCFVGDYIGDFAPGNLVITGPNLPHNWICDGDADASSGVGVAADADTKPRIGSIASADASADASAGSAVVVPSRDCVLQFTRETAERMVFAFSELQPLLGLLDDASRGVQFPDALGIELMPMMIELATAQGPRRVVLLMALFERLIACTERRLLAGPVYDVSAQPHTTSTINQVLTYIQQHVSGAVRESDVAELAGMSVSTFTRFFRKQTGCTFTQFLQRLRINEACESLMCSNLSITDICYRVGFNNLSNFNRQFLAAKGMPPSRFRSLHQLNEVGLRERGGIAKVTEDSAQA</sequence>
<dbReference type="PROSITE" id="PS00041">
    <property type="entry name" value="HTH_ARAC_FAMILY_1"/>
    <property type="match status" value="1"/>
</dbReference>
<dbReference type="PROSITE" id="PS01124">
    <property type="entry name" value="HTH_ARAC_FAMILY_2"/>
    <property type="match status" value="1"/>
</dbReference>
<dbReference type="InterPro" id="IPR018060">
    <property type="entry name" value="HTH_AraC"/>
</dbReference>
<keyword evidence="1" id="KW-0805">Transcription regulation</keyword>
<dbReference type="Gene3D" id="2.60.120.10">
    <property type="entry name" value="Jelly Rolls"/>
    <property type="match status" value="1"/>
</dbReference>
<feature type="domain" description="HTH araC/xylS-type" evidence="4">
    <location>
        <begin position="218"/>
        <end position="316"/>
    </location>
</feature>
<dbReference type="SUPFAM" id="SSF51182">
    <property type="entry name" value="RmlC-like cupins"/>
    <property type="match status" value="1"/>
</dbReference>
<dbReference type="InterPro" id="IPR011051">
    <property type="entry name" value="RmlC_Cupin_sf"/>
</dbReference>
<dbReference type="GO" id="GO:0043565">
    <property type="term" value="F:sequence-specific DNA binding"/>
    <property type="evidence" value="ECO:0007669"/>
    <property type="project" value="InterPro"/>
</dbReference>